<feature type="transmembrane region" description="Helical" evidence="8">
    <location>
        <begin position="316"/>
        <end position="334"/>
    </location>
</feature>
<reference evidence="11" key="1">
    <citation type="submission" date="2015-09" db="EMBL/GenBank/DDBJ databases">
        <authorList>
            <person name="Fill T.P."/>
            <person name="Baretta J.F."/>
            <person name="de Almeida L.G."/>
            <person name="Rocha M."/>
            <person name="de Souza D.H."/>
            <person name="Malavazi I."/>
            <person name="Cerdeira L.T."/>
            <person name="Hong H."/>
            <person name="Samborskyy M."/>
            <person name="de Vasconcelos A.T."/>
            <person name="Leadlay P."/>
            <person name="Rodrigues-Filho E."/>
        </authorList>
    </citation>
    <scope>NUCLEOTIDE SEQUENCE [LARGE SCALE GENOMIC DNA]</scope>
    <source>
        <strain evidence="11">LaBioMMi 136</strain>
    </source>
</reference>
<protein>
    <submittedName>
        <fullName evidence="10">Putative MFS sugar transporter</fullName>
    </submittedName>
</protein>
<keyword evidence="3 7" id="KW-0813">Transport</keyword>
<dbReference type="Gene3D" id="1.20.1250.20">
    <property type="entry name" value="MFS general substrate transporter like domains"/>
    <property type="match status" value="1"/>
</dbReference>
<feature type="transmembrane region" description="Helical" evidence="8">
    <location>
        <begin position="372"/>
        <end position="396"/>
    </location>
</feature>
<organism evidence="10 11">
    <name type="scientific">Penicillium brasilianum</name>
    <dbReference type="NCBI Taxonomy" id="104259"/>
    <lineage>
        <taxon>Eukaryota</taxon>
        <taxon>Fungi</taxon>
        <taxon>Dikarya</taxon>
        <taxon>Ascomycota</taxon>
        <taxon>Pezizomycotina</taxon>
        <taxon>Eurotiomycetes</taxon>
        <taxon>Eurotiomycetidae</taxon>
        <taxon>Eurotiales</taxon>
        <taxon>Aspergillaceae</taxon>
        <taxon>Penicillium</taxon>
    </lineage>
</organism>
<feature type="transmembrane region" description="Helical" evidence="8">
    <location>
        <begin position="123"/>
        <end position="143"/>
    </location>
</feature>
<evidence type="ECO:0000256" key="6">
    <source>
        <dbReference type="ARBA" id="ARBA00023136"/>
    </source>
</evidence>
<evidence type="ECO:0000256" key="4">
    <source>
        <dbReference type="ARBA" id="ARBA00022692"/>
    </source>
</evidence>
<dbReference type="PROSITE" id="PS50850">
    <property type="entry name" value="MFS"/>
    <property type="match status" value="1"/>
</dbReference>
<evidence type="ECO:0000256" key="5">
    <source>
        <dbReference type="ARBA" id="ARBA00022989"/>
    </source>
</evidence>
<dbReference type="Proteomes" id="UP000190744">
    <property type="component" value="Unassembled WGS sequence"/>
</dbReference>
<dbReference type="PANTHER" id="PTHR48022:SF45">
    <property type="entry name" value="MAJOR FACILITATOR SUPERFAMILY (MFS) PROFILE DOMAIN-CONTAINING PROTEIN-RELATED"/>
    <property type="match status" value="1"/>
</dbReference>
<dbReference type="SUPFAM" id="SSF103473">
    <property type="entry name" value="MFS general substrate transporter"/>
    <property type="match status" value="1"/>
</dbReference>
<feature type="transmembrane region" description="Helical" evidence="8">
    <location>
        <begin position="275"/>
        <end position="296"/>
    </location>
</feature>
<dbReference type="GO" id="GO:0016020">
    <property type="term" value="C:membrane"/>
    <property type="evidence" value="ECO:0007669"/>
    <property type="project" value="UniProtKB-SubCell"/>
</dbReference>
<dbReference type="AlphaFoldDB" id="A0A1S9RKP4"/>
<evidence type="ECO:0000313" key="11">
    <source>
        <dbReference type="Proteomes" id="UP000190744"/>
    </source>
</evidence>
<dbReference type="InterPro" id="IPR003663">
    <property type="entry name" value="Sugar/inositol_transpt"/>
</dbReference>
<accession>A0A1S9RKP4</accession>
<proteinExistence type="inferred from homology"/>
<evidence type="ECO:0000256" key="8">
    <source>
        <dbReference type="SAM" id="Phobius"/>
    </source>
</evidence>
<comment type="caution">
    <text evidence="10">The sequence shown here is derived from an EMBL/GenBank/DDBJ whole genome shotgun (WGS) entry which is preliminary data.</text>
</comment>
<evidence type="ECO:0000256" key="2">
    <source>
        <dbReference type="ARBA" id="ARBA00010992"/>
    </source>
</evidence>
<dbReference type="InterPro" id="IPR036259">
    <property type="entry name" value="MFS_trans_sf"/>
</dbReference>
<feature type="transmembrane region" description="Helical" evidence="8">
    <location>
        <begin position="67"/>
        <end position="86"/>
    </location>
</feature>
<keyword evidence="4 8" id="KW-0812">Transmembrane</keyword>
<feature type="transmembrane region" description="Helical" evidence="8">
    <location>
        <begin position="155"/>
        <end position="174"/>
    </location>
</feature>
<dbReference type="Pfam" id="PF00083">
    <property type="entry name" value="Sugar_tr"/>
    <property type="match status" value="1"/>
</dbReference>
<keyword evidence="6 8" id="KW-0472">Membrane</keyword>
<feature type="transmembrane region" description="Helical" evidence="8">
    <location>
        <begin position="408"/>
        <end position="430"/>
    </location>
</feature>
<dbReference type="InterPro" id="IPR005828">
    <property type="entry name" value="MFS_sugar_transport-like"/>
</dbReference>
<sequence>MPPFLGLRGNRLNVAALLGVMMPSIVSFGYNQSLLGGVLTLNSFEQQFREIDVDDATLSEMGQKSTVQGTIVALYAVGGLFGALSCIGLGDLLGRRRVILVAALTQMVGAILMASAFDFVHLIIARLILGLGCGGLVATVPIWQSEISSPHKRGAHVATTGLFAGAGTSLSLFLDLGMSFAPGSVSWRFPFAFQVLFSIAIIGAISFMPESPRWLIQQNRTDEAREILAALEDVKPNNSKIDTEIQAIQLSLKLSGEGSLGQIFQMGPQRIFHRAMLAASVMLFLQLTGVNVITFFTNTIFEQYLRLDSVTSRVLAASYQLVSLIGGTFCIFTVEAFGRRGLMLAGATGNAICLALVAGLGSQPTNKVAMHAAVAFIFLYHFTFIIGFGGVAFLYVGEIAPLKMRATINGISVGTFWALNVLIAEITPIAFNAISWRLFIIFAGLNAVMVVLVYFLIPETAGRSLEEVDQIFVSSKSIWDSVWVARRLSRSVPEDLQKTAERHLEICP</sequence>
<gene>
    <name evidence="10" type="ORF">PEBR_23175</name>
</gene>
<comment type="similarity">
    <text evidence="2 7">Belongs to the major facilitator superfamily. Sugar transporter (TC 2.A.1.1) family.</text>
</comment>
<evidence type="ECO:0000256" key="3">
    <source>
        <dbReference type="ARBA" id="ARBA00022448"/>
    </source>
</evidence>
<evidence type="ECO:0000256" key="1">
    <source>
        <dbReference type="ARBA" id="ARBA00004141"/>
    </source>
</evidence>
<dbReference type="PRINTS" id="PR00171">
    <property type="entry name" value="SUGRTRNSPORT"/>
</dbReference>
<feature type="domain" description="Major facilitator superfamily (MFS) profile" evidence="9">
    <location>
        <begin position="17"/>
        <end position="461"/>
    </location>
</feature>
<evidence type="ECO:0000256" key="7">
    <source>
        <dbReference type="RuleBase" id="RU003346"/>
    </source>
</evidence>
<dbReference type="EMBL" id="LJBN01000158">
    <property type="protein sequence ID" value="OOQ85936.1"/>
    <property type="molecule type" value="Genomic_DNA"/>
</dbReference>
<keyword evidence="10" id="KW-0762">Sugar transport</keyword>
<keyword evidence="5 8" id="KW-1133">Transmembrane helix</keyword>
<evidence type="ECO:0000259" key="9">
    <source>
        <dbReference type="PROSITE" id="PS50850"/>
    </source>
</evidence>
<dbReference type="GO" id="GO:0005351">
    <property type="term" value="F:carbohydrate:proton symporter activity"/>
    <property type="evidence" value="ECO:0007669"/>
    <property type="project" value="TreeGrafter"/>
</dbReference>
<feature type="transmembrane region" description="Helical" evidence="8">
    <location>
        <begin position="186"/>
        <end position="208"/>
    </location>
</feature>
<dbReference type="InterPro" id="IPR050360">
    <property type="entry name" value="MFS_Sugar_Transporters"/>
</dbReference>
<evidence type="ECO:0000313" key="10">
    <source>
        <dbReference type="EMBL" id="OOQ85936.1"/>
    </source>
</evidence>
<comment type="subcellular location">
    <subcellularLocation>
        <location evidence="1">Membrane</location>
        <topology evidence="1">Multi-pass membrane protein</topology>
    </subcellularLocation>
</comment>
<dbReference type="PANTHER" id="PTHR48022">
    <property type="entry name" value="PLASTIDIC GLUCOSE TRANSPORTER 4"/>
    <property type="match status" value="1"/>
</dbReference>
<feature type="transmembrane region" description="Helical" evidence="8">
    <location>
        <begin position="341"/>
        <end position="360"/>
    </location>
</feature>
<feature type="transmembrane region" description="Helical" evidence="8">
    <location>
        <begin position="98"/>
        <end position="117"/>
    </location>
</feature>
<feature type="transmembrane region" description="Helical" evidence="8">
    <location>
        <begin position="436"/>
        <end position="457"/>
    </location>
</feature>
<dbReference type="NCBIfam" id="TIGR00879">
    <property type="entry name" value="SP"/>
    <property type="match status" value="1"/>
</dbReference>
<name>A0A1S9RKP4_PENBI</name>
<feature type="transmembrane region" description="Helical" evidence="8">
    <location>
        <begin position="12"/>
        <end position="30"/>
    </location>
</feature>
<dbReference type="InterPro" id="IPR020846">
    <property type="entry name" value="MFS_dom"/>
</dbReference>